<feature type="transmembrane region" description="Helical" evidence="5">
    <location>
        <begin position="296"/>
        <end position="315"/>
    </location>
</feature>
<comment type="caution">
    <text evidence="7">The sequence shown here is derived from an EMBL/GenBank/DDBJ whole genome shotgun (WGS) entry which is preliminary data.</text>
</comment>
<feature type="transmembrane region" description="Helical" evidence="5">
    <location>
        <begin position="12"/>
        <end position="36"/>
    </location>
</feature>
<dbReference type="PANTHER" id="PTHR11662:SF450">
    <property type="entry name" value="BLR1003 PROTEIN"/>
    <property type="match status" value="1"/>
</dbReference>
<dbReference type="GO" id="GO:0022857">
    <property type="term" value="F:transmembrane transporter activity"/>
    <property type="evidence" value="ECO:0007669"/>
    <property type="project" value="InterPro"/>
</dbReference>
<gene>
    <name evidence="7" type="ORF">HHL14_07055</name>
</gene>
<evidence type="ECO:0000313" key="7">
    <source>
        <dbReference type="EMBL" id="NML30587.1"/>
    </source>
</evidence>
<keyword evidence="4 5" id="KW-0472">Membrane</keyword>
<evidence type="ECO:0000259" key="6">
    <source>
        <dbReference type="PROSITE" id="PS50850"/>
    </source>
</evidence>
<feature type="transmembrane region" description="Helical" evidence="5">
    <location>
        <begin position="141"/>
        <end position="162"/>
    </location>
</feature>
<dbReference type="PROSITE" id="PS50850">
    <property type="entry name" value="MFS"/>
    <property type="match status" value="1"/>
</dbReference>
<feature type="transmembrane region" description="Helical" evidence="5">
    <location>
        <begin position="169"/>
        <end position="187"/>
    </location>
</feature>
<feature type="transmembrane region" description="Helical" evidence="5">
    <location>
        <begin position="257"/>
        <end position="275"/>
    </location>
</feature>
<protein>
    <submittedName>
        <fullName evidence="7">MFS transporter</fullName>
    </submittedName>
</protein>
<dbReference type="RefSeq" id="WP_169496880.1">
    <property type="nucleotide sequence ID" value="NZ_JABBFZ010000003.1"/>
</dbReference>
<organism evidence="7 8">
    <name type="scientific">Paraburkholderia antibiotica</name>
    <dbReference type="NCBI Taxonomy" id="2728839"/>
    <lineage>
        <taxon>Bacteria</taxon>
        <taxon>Pseudomonadati</taxon>
        <taxon>Pseudomonadota</taxon>
        <taxon>Betaproteobacteria</taxon>
        <taxon>Burkholderiales</taxon>
        <taxon>Burkholderiaceae</taxon>
        <taxon>Paraburkholderia</taxon>
    </lineage>
</organism>
<keyword evidence="3 5" id="KW-1133">Transmembrane helix</keyword>
<feature type="transmembrane region" description="Helical" evidence="5">
    <location>
        <begin position="353"/>
        <end position="376"/>
    </location>
</feature>
<comment type="subcellular location">
    <subcellularLocation>
        <location evidence="1">Membrane</location>
        <topology evidence="1">Multi-pass membrane protein</topology>
    </subcellularLocation>
</comment>
<evidence type="ECO:0000313" key="8">
    <source>
        <dbReference type="Proteomes" id="UP000583127"/>
    </source>
</evidence>
<keyword evidence="8" id="KW-1185">Reference proteome</keyword>
<feature type="domain" description="Major facilitator superfamily (MFS) profile" evidence="6">
    <location>
        <begin position="14"/>
        <end position="412"/>
    </location>
</feature>
<dbReference type="Gene3D" id="1.20.1250.20">
    <property type="entry name" value="MFS general substrate transporter like domains"/>
    <property type="match status" value="2"/>
</dbReference>
<dbReference type="PANTHER" id="PTHR11662">
    <property type="entry name" value="SOLUTE CARRIER FAMILY 17"/>
    <property type="match status" value="1"/>
</dbReference>
<evidence type="ECO:0000256" key="3">
    <source>
        <dbReference type="ARBA" id="ARBA00022989"/>
    </source>
</evidence>
<accession>A0A7X9X370</accession>
<feature type="transmembrane region" description="Helical" evidence="5">
    <location>
        <begin position="388"/>
        <end position="408"/>
    </location>
</feature>
<dbReference type="InterPro" id="IPR050382">
    <property type="entry name" value="MFS_Na/Anion_cotransporter"/>
</dbReference>
<sequence length="438" mass="47374">MTQATVGGHRRWVIVAMLTAFMLINFCDKAVFGIAAPSIMRDLGLGPAQFGTLGGSFFYLFSLALILFGKLAERISPKKLLLVCAFIWTVAQLPIAFGASISLLYASRILLGFGEGPSAPLCNHAAFTWFENKERNLPSTFVSLGAFAGLLVSGPLLTHIIVEYDWHRAYLVLSLASLAWGVIWIFVGQDGPYSSLNIKSSAAAILRARYFQLFFNRTFLSAAFVIWTSYFAFSLIFSWVPSYMRAVLHFGDSATGWAFMLFSFLGMPILLVTSLTSQRLQMRGVSSKRARGWMNCGLLMLSGVLTVGALMLPLAPMVRAGILAVAWNLPQVSFVLAVAIVAEITPDSQRSTLLCALSAIGTTAGLIAPAMTGHFLEGAAGVEAGYHSAFEIAGALLIVSSLVGFWLIDPEASKRQILLEARDDKQQGNTETVLSSQA</sequence>
<proteinExistence type="predicted"/>
<dbReference type="InterPro" id="IPR011701">
    <property type="entry name" value="MFS"/>
</dbReference>
<name>A0A7X9X370_9BURK</name>
<feature type="transmembrane region" description="Helical" evidence="5">
    <location>
        <begin position="218"/>
        <end position="237"/>
    </location>
</feature>
<evidence type="ECO:0000256" key="4">
    <source>
        <dbReference type="ARBA" id="ARBA00023136"/>
    </source>
</evidence>
<dbReference type="Pfam" id="PF07690">
    <property type="entry name" value="MFS_1"/>
    <property type="match status" value="1"/>
</dbReference>
<evidence type="ECO:0000256" key="5">
    <source>
        <dbReference type="SAM" id="Phobius"/>
    </source>
</evidence>
<evidence type="ECO:0000256" key="2">
    <source>
        <dbReference type="ARBA" id="ARBA00022692"/>
    </source>
</evidence>
<dbReference type="GO" id="GO:0016020">
    <property type="term" value="C:membrane"/>
    <property type="evidence" value="ECO:0007669"/>
    <property type="project" value="UniProtKB-SubCell"/>
</dbReference>
<feature type="transmembrane region" description="Helical" evidence="5">
    <location>
        <begin position="80"/>
        <end position="105"/>
    </location>
</feature>
<dbReference type="Proteomes" id="UP000583127">
    <property type="component" value="Unassembled WGS sequence"/>
</dbReference>
<dbReference type="InterPro" id="IPR036259">
    <property type="entry name" value="MFS_trans_sf"/>
</dbReference>
<dbReference type="InterPro" id="IPR020846">
    <property type="entry name" value="MFS_dom"/>
</dbReference>
<evidence type="ECO:0000256" key="1">
    <source>
        <dbReference type="ARBA" id="ARBA00004141"/>
    </source>
</evidence>
<keyword evidence="2 5" id="KW-0812">Transmembrane</keyword>
<feature type="transmembrane region" description="Helical" evidence="5">
    <location>
        <begin position="321"/>
        <end position="341"/>
    </location>
</feature>
<dbReference type="EMBL" id="JABBFZ010000003">
    <property type="protein sequence ID" value="NML30587.1"/>
    <property type="molecule type" value="Genomic_DNA"/>
</dbReference>
<reference evidence="7 8" key="1">
    <citation type="submission" date="2020-04" db="EMBL/GenBank/DDBJ databases">
        <title>Paraburkholderia sp. G-4-1-8 isolated from soil.</title>
        <authorList>
            <person name="Dahal R.H."/>
        </authorList>
    </citation>
    <scope>NUCLEOTIDE SEQUENCE [LARGE SCALE GENOMIC DNA]</scope>
    <source>
        <strain evidence="7 8">G-4-1-8</strain>
    </source>
</reference>
<feature type="transmembrane region" description="Helical" evidence="5">
    <location>
        <begin position="48"/>
        <end position="68"/>
    </location>
</feature>
<dbReference type="SUPFAM" id="SSF103473">
    <property type="entry name" value="MFS general substrate transporter"/>
    <property type="match status" value="1"/>
</dbReference>
<dbReference type="AlphaFoldDB" id="A0A7X9X370"/>